<feature type="domain" description="Ty3 transposon capsid-like protein" evidence="1">
    <location>
        <begin position="6"/>
        <end position="69"/>
    </location>
</feature>
<comment type="caution">
    <text evidence="2">The sequence shown here is derived from an EMBL/GenBank/DDBJ whole genome shotgun (WGS) entry which is preliminary data.</text>
</comment>
<name>A0AA38W2A3_9ASTR</name>
<organism evidence="2 3">
    <name type="scientific">Centaurea solstitialis</name>
    <name type="common">yellow star-thistle</name>
    <dbReference type="NCBI Taxonomy" id="347529"/>
    <lineage>
        <taxon>Eukaryota</taxon>
        <taxon>Viridiplantae</taxon>
        <taxon>Streptophyta</taxon>
        <taxon>Embryophyta</taxon>
        <taxon>Tracheophyta</taxon>
        <taxon>Spermatophyta</taxon>
        <taxon>Magnoliopsida</taxon>
        <taxon>eudicotyledons</taxon>
        <taxon>Gunneridae</taxon>
        <taxon>Pentapetalae</taxon>
        <taxon>asterids</taxon>
        <taxon>campanulids</taxon>
        <taxon>Asterales</taxon>
        <taxon>Asteraceae</taxon>
        <taxon>Carduoideae</taxon>
        <taxon>Cardueae</taxon>
        <taxon>Centaureinae</taxon>
        <taxon>Centaurea</taxon>
    </lineage>
</organism>
<keyword evidence="3" id="KW-1185">Reference proteome</keyword>
<accession>A0AA38W2A3</accession>
<dbReference type="Pfam" id="PF19259">
    <property type="entry name" value="Ty3_capsid"/>
    <property type="match status" value="1"/>
</dbReference>
<dbReference type="InterPro" id="IPR045358">
    <property type="entry name" value="Ty3_capsid"/>
</dbReference>
<dbReference type="AlphaFoldDB" id="A0AA38W2A3"/>
<evidence type="ECO:0000313" key="2">
    <source>
        <dbReference type="EMBL" id="KAJ9536030.1"/>
    </source>
</evidence>
<protein>
    <recommendedName>
        <fullName evidence="1">Ty3 transposon capsid-like protein domain-containing protein</fullName>
    </recommendedName>
</protein>
<sequence>MKGSDVTTYTTRFHELAKLVPHLVTPEQNRVDRYVWGLSPVIRGNVTATDPKTLQEAVNLANRLTDNTKIIHVLVELNRFRGRGTEKYEKRRENVKNAQVQYSSYLAFASFQIWRRQIRQR</sequence>
<dbReference type="Proteomes" id="UP001172457">
    <property type="component" value="Unassembled WGS sequence"/>
</dbReference>
<reference evidence="2" key="1">
    <citation type="submission" date="2023-03" db="EMBL/GenBank/DDBJ databases">
        <title>Chromosome-scale reference genome and RAD-based genetic map of yellow starthistle (Centaurea solstitialis) reveal putative structural variation and QTLs associated with invader traits.</title>
        <authorList>
            <person name="Reatini B."/>
            <person name="Cang F.A."/>
            <person name="Jiang Q."/>
            <person name="Mckibben M.T.W."/>
            <person name="Barker M.S."/>
            <person name="Rieseberg L.H."/>
            <person name="Dlugosch K.M."/>
        </authorList>
    </citation>
    <scope>NUCLEOTIDE SEQUENCE</scope>
    <source>
        <strain evidence="2">CAN-66</strain>
        <tissue evidence="2">Leaf</tissue>
    </source>
</reference>
<proteinExistence type="predicted"/>
<dbReference type="EMBL" id="JARYMX010000073">
    <property type="protein sequence ID" value="KAJ9536030.1"/>
    <property type="molecule type" value="Genomic_DNA"/>
</dbReference>
<evidence type="ECO:0000259" key="1">
    <source>
        <dbReference type="Pfam" id="PF19259"/>
    </source>
</evidence>
<gene>
    <name evidence="2" type="ORF">OSB04_un000804</name>
</gene>
<evidence type="ECO:0000313" key="3">
    <source>
        <dbReference type="Proteomes" id="UP001172457"/>
    </source>
</evidence>